<evidence type="ECO:0000256" key="3">
    <source>
        <dbReference type="ARBA" id="ARBA00022723"/>
    </source>
</evidence>
<dbReference type="Gene3D" id="1.10.760.10">
    <property type="entry name" value="Cytochrome c-like domain"/>
    <property type="match status" value="2"/>
</dbReference>
<dbReference type="GO" id="GO:0009055">
    <property type="term" value="F:electron transfer activity"/>
    <property type="evidence" value="ECO:0007669"/>
    <property type="project" value="InterPro"/>
</dbReference>
<dbReference type="OrthoDB" id="9805202at2"/>
<dbReference type="EC" id="1.11.1.5" evidence="10"/>
<evidence type="ECO:0000256" key="2">
    <source>
        <dbReference type="ARBA" id="ARBA00022617"/>
    </source>
</evidence>
<feature type="chain" id="PRO_5012940979" evidence="8">
    <location>
        <begin position="23"/>
        <end position="442"/>
    </location>
</feature>
<name>A0A238LJT1_9RHOB</name>
<dbReference type="GO" id="GO:0030313">
    <property type="term" value="C:cell envelope"/>
    <property type="evidence" value="ECO:0007669"/>
    <property type="project" value="UniProtKB-SubCell"/>
</dbReference>
<dbReference type="Proteomes" id="UP000201613">
    <property type="component" value="Unassembled WGS sequence"/>
</dbReference>
<dbReference type="Pfam" id="PF03150">
    <property type="entry name" value="CCP_MauG"/>
    <property type="match status" value="1"/>
</dbReference>
<evidence type="ECO:0000256" key="5">
    <source>
        <dbReference type="ARBA" id="ARBA00023004"/>
    </source>
</evidence>
<dbReference type="GO" id="GO:0046872">
    <property type="term" value="F:metal ion binding"/>
    <property type="evidence" value="ECO:0007669"/>
    <property type="project" value="UniProtKB-KW"/>
</dbReference>
<dbReference type="InterPro" id="IPR051395">
    <property type="entry name" value="Cytochrome_c_Peroxidase/MauG"/>
</dbReference>
<accession>A0A238LJT1</accession>
<evidence type="ECO:0000256" key="1">
    <source>
        <dbReference type="ARBA" id="ARBA00004196"/>
    </source>
</evidence>
<evidence type="ECO:0000313" key="11">
    <source>
        <dbReference type="Proteomes" id="UP000201613"/>
    </source>
</evidence>
<keyword evidence="3 6" id="KW-0479">Metal-binding</keyword>
<protein>
    <submittedName>
        <fullName evidence="10">Cytochrome c551 peroxidase</fullName>
        <ecNumber evidence="10">1.11.1.5</ecNumber>
    </submittedName>
</protein>
<dbReference type="PANTHER" id="PTHR30600">
    <property type="entry name" value="CYTOCHROME C PEROXIDASE-RELATED"/>
    <property type="match status" value="1"/>
</dbReference>
<dbReference type="RefSeq" id="WP_093993324.1">
    <property type="nucleotide sequence ID" value="NZ_FXZK01000007.1"/>
</dbReference>
<evidence type="ECO:0000256" key="6">
    <source>
        <dbReference type="PROSITE-ProRule" id="PRU00433"/>
    </source>
</evidence>
<evidence type="ECO:0000313" key="10">
    <source>
        <dbReference type="EMBL" id="SMY09140.1"/>
    </source>
</evidence>
<dbReference type="InterPro" id="IPR009056">
    <property type="entry name" value="Cyt_c-like_dom"/>
</dbReference>
<dbReference type="InterPro" id="IPR036909">
    <property type="entry name" value="Cyt_c-like_dom_sf"/>
</dbReference>
<proteinExistence type="predicted"/>
<dbReference type="InterPro" id="IPR004852">
    <property type="entry name" value="Di-haem_cyt_c_peroxidsae"/>
</dbReference>
<dbReference type="AlphaFoldDB" id="A0A238LJT1"/>
<keyword evidence="8" id="KW-0732">Signal</keyword>
<feature type="region of interest" description="Disordered" evidence="7">
    <location>
        <begin position="80"/>
        <end position="102"/>
    </location>
</feature>
<feature type="domain" description="Cytochrome c" evidence="9">
    <location>
        <begin position="39"/>
        <end position="156"/>
    </location>
</feature>
<keyword evidence="4 10" id="KW-0560">Oxidoreductase</keyword>
<dbReference type="GO" id="GO:0004130">
    <property type="term" value="F:cytochrome-c peroxidase activity"/>
    <property type="evidence" value="ECO:0007669"/>
    <property type="project" value="UniProtKB-EC"/>
</dbReference>
<gene>
    <name evidence="10" type="primary">ccpA_3</name>
    <name evidence="10" type="ORF">LOM8899_03302</name>
</gene>
<dbReference type="SUPFAM" id="SSF46626">
    <property type="entry name" value="Cytochrome c"/>
    <property type="match status" value="2"/>
</dbReference>
<evidence type="ECO:0000256" key="7">
    <source>
        <dbReference type="SAM" id="MobiDB-lite"/>
    </source>
</evidence>
<reference evidence="10 11" key="1">
    <citation type="submission" date="2017-05" db="EMBL/GenBank/DDBJ databases">
        <authorList>
            <person name="Song R."/>
            <person name="Chenine A.L."/>
            <person name="Ruprecht R.M."/>
        </authorList>
    </citation>
    <scope>NUCLEOTIDE SEQUENCE [LARGE SCALE GENOMIC DNA]</scope>
    <source>
        <strain evidence="10 11">CECT 8899</strain>
    </source>
</reference>
<keyword evidence="2 6" id="KW-0349">Heme</keyword>
<keyword evidence="5 6" id="KW-0408">Iron</keyword>
<evidence type="ECO:0000256" key="8">
    <source>
        <dbReference type="SAM" id="SignalP"/>
    </source>
</evidence>
<dbReference type="PROSITE" id="PS51007">
    <property type="entry name" value="CYTC"/>
    <property type="match status" value="2"/>
</dbReference>
<evidence type="ECO:0000259" key="9">
    <source>
        <dbReference type="PROSITE" id="PS51007"/>
    </source>
</evidence>
<evidence type="ECO:0000256" key="4">
    <source>
        <dbReference type="ARBA" id="ARBA00023002"/>
    </source>
</evidence>
<keyword evidence="11" id="KW-1185">Reference proteome</keyword>
<comment type="subcellular location">
    <subcellularLocation>
        <location evidence="1">Cell envelope</location>
    </subcellularLocation>
</comment>
<keyword evidence="10" id="KW-0575">Peroxidase</keyword>
<feature type="domain" description="Cytochrome c" evidence="9">
    <location>
        <begin position="257"/>
        <end position="418"/>
    </location>
</feature>
<sequence>MRSSVGFVSISMLCAASLTAQAEALRPVTEADYAPVNLQEALLGQQLFYDPILSGNRTVSCATCHHPDFATSDGVSLSLGDGGIGLGPERRPDPDNPPEQHIPRNAPALFNLGATEFTALFHDGRIAVDPDRPGGLRTPLDDEMVVGFANLLSAQTMFPVLSQDEMAGHYTENEIARAVRQGLITGPDGAWALISDRVAQIPAYAEAFTAVYPHITEPDQIAFTDISNAIAAFVAHEWRSDTSPFDAYLRGGPALPAEAEAGRVLFYETLGCAGCHAGPFQTDHGFHAMGDVQIGPGKAARFESHARDEGRFRVTGHTDDLYAFRTPSLRNIAETAPYGHAGAYAELADYLRAHADPAAAWAGYGHAAARVAPLEADTWRVLDDPAERAAILATVTGPGVTLSDAEVAALIAFLEQLTDPVALTGRLGIPAAVPSGLPVVGR</sequence>
<dbReference type="GO" id="GO:0020037">
    <property type="term" value="F:heme binding"/>
    <property type="evidence" value="ECO:0007669"/>
    <property type="project" value="InterPro"/>
</dbReference>
<organism evidence="10 11">
    <name type="scientific">Flavimaricola marinus</name>
    <dbReference type="NCBI Taxonomy" id="1819565"/>
    <lineage>
        <taxon>Bacteria</taxon>
        <taxon>Pseudomonadati</taxon>
        <taxon>Pseudomonadota</taxon>
        <taxon>Alphaproteobacteria</taxon>
        <taxon>Rhodobacterales</taxon>
        <taxon>Paracoccaceae</taxon>
        <taxon>Flavimaricola</taxon>
    </lineage>
</organism>
<dbReference type="EMBL" id="FXZK01000007">
    <property type="protein sequence ID" value="SMY09140.1"/>
    <property type="molecule type" value="Genomic_DNA"/>
</dbReference>
<feature type="signal peptide" evidence="8">
    <location>
        <begin position="1"/>
        <end position="22"/>
    </location>
</feature>